<dbReference type="Pfam" id="PF02391">
    <property type="entry name" value="MoaE"/>
    <property type="match status" value="1"/>
</dbReference>
<dbReference type="EMBL" id="OW152828">
    <property type="protein sequence ID" value="CAH2044648.1"/>
    <property type="molecule type" value="Genomic_DNA"/>
</dbReference>
<evidence type="ECO:0000256" key="2">
    <source>
        <dbReference type="ARBA" id="ARBA00022679"/>
    </source>
</evidence>
<dbReference type="CDD" id="cd00756">
    <property type="entry name" value="MoaE"/>
    <property type="match status" value="1"/>
</dbReference>
<evidence type="ECO:0000256" key="4">
    <source>
        <dbReference type="SAM" id="Coils"/>
    </source>
</evidence>
<keyword evidence="2" id="KW-0808">Transferase</keyword>
<keyword evidence="4" id="KW-0175">Coiled coil</keyword>
<dbReference type="InterPro" id="IPR028888">
    <property type="entry name" value="MOCS2B_euk"/>
</dbReference>
<sequence>MDHLKLTFDKLSVEYISDLVLDNSCGAISVFVGTTRDNFEGKKVVKLEYEAYEPMALKAMKSICDEIRSKWPAVHGIAIYHRLGAVACREASVVVAVSSPRRAEATAAAAHCVDRLKATVPVWKREHYAGGHQPQWKENQECPSQQSPQRSPSPHIPETATDRNLIQINVSNEELQQRIQNFIERKRDQVNVSNIADFIPGHCESETQDTETCARVRTQFVKRSDSKGHLKSKLSIIEEQSRFNFVVSILWFWSMGGGILPPSHIKVIATNMYRREKGEPMRGITNVRSPQGAQRVGPADGARGGGWWRWGGGALPGAVAERLRAAEGALGVAPVGSDVYRRLKAVEDRLAHLHALSPEYAHFWNVKQDSTEVKQESAEYVYSAEDIARKIEQLEKQASA</sequence>
<name>A0ABN8I1T4_9NEOP</name>
<feature type="non-terminal residue" evidence="6">
    <location>
        <position position="400"/>
    </location>
</feature>
<feature type="coiled-coil region" evidence="4">
    <location>
        <begin position="165"/>
        <end position="192"/>
    </location>
</feature>
<proteinExistence type="inferred from homology"/>
<keyword evidence="3" id="KW-0501">Molybdenum cofactor biosynthesis</keyword>
<feature type="region of interest" description="Disordered" evidence="5">
    <location>
        <begin position="129"/>
        <end position="159"/>
    </location>
</feature>
<evidence type="ECO:0000313" key="7">
    <source>
        <dbReference type="Proteomes" id="UP000837857"/>
    </source>
</evidence>
<evidence type="ECO:0000256" key="5">
    <source>
        <dbReference type="SAM" id="MobiDB-lite"/>
    </source>
</evidence>
<reference evidence="6" key="1">
    <citation type="submission" date="2022-03" db="EMBL/GenBank/DDBJ databases">
        <authorList>
            <person name="Martin H S."/>
        </authorList>
    </citation>
    <scope>NUCLEOTIDE SEQUENCE</scope>
</reference>
<evidence type="ECO:0008006" key="8">
    <source>
        <dbReference type="Google" id="ProtNLM"/>
    </source>
</evidence>
<feature type="compositionally biased region" description="Low complexity" evidence="5">
    <location>
        <begin position="143"/>
        <end position="153"/>
    </location>
</feature>
<dbReference type="Proteomes" id="UP000837857">
    <property type="component" value="Chromosome 16"/>
</dbReference>
<organism evidence="6 7">
    <name type="scientific">Iphiclides podalirius</name>
    <name type="common">scarce swallowtail</name>
    <dbReference type="NCBI Taxonomy" id="110791"/>
    <lineage>
        <taxon>Eukaryota</taxon>
        <taxon>Metazoa</taxon>
        <taxon>Ecdysozoa</taxon>
        <taxon>Arthropoda</taxon>
        <taxon>Hexapoda</taxon>
        <taxon>Insecta</taxon>
        <taxon>Pterygota</taxon>
        <taxon>Neoptera</taxon>
        <taxon>Endopterygota</taxon>
        <taxon>Lepidoptera</taxon>
        <taxon>Glossata</taxon>
        <taxon>Ditrysia</taxon>
        <taxon>Papilionoidea</taxon>
        <taxon>Papilionidae</taxon>
        <taxon>Papilioninae</taxon>
        <taxon>Iphiclides</taxon>
    </lineage>
</organism>
<accession>A0ABN8I1T4</accession>
<keyword evidence="7" id="KW-1185">Reference proteome</keyword>
<evidence type="ECO:0000256" key="1">
    <source>
        <dbReference type="ARBA" id="ARBA00022490"/>
    </source>
</evidence>
<dbReference type="HAMAP" id="MF_03052">
    <property type="entry name" value="MOC2B"/>
    <property type="match status" value="1"/>
</dbReference>
<dbReference type="SUPFAM" id="SSF54690">
    <property type="entry name" value="Molybdopterin synthase subunit MoaE"/>
    <property type="match status" value="1"/>
</dbReference>
<evidence type="ECO:0000256" key="3">
    <source>
        <dbReference type="ARBA" id="ARBA00023150"/>
    </source>
</evidence>
<dbReference type="InterPro" id="IPR003448">
    <property type="entry name" value="Mopterin_biosynth_MoaE"/>
</dbReference>
<evidence type="ECO:0000313" key="6">
    <source>
        <dbReference type="EMBL" id="CAH2044648.1"/>
    </source>
</evidence>
<feature type="region of interest" description="Disordered" evidence="5">
    <location>
        <begin position="282"/>
        <end position="301"/>
    </location>
</feature>
<dbReference type="PANTHER" id="PTHR23404">
    <property type="entry name" value="MOLYBDOPTERIN SYNTHASE RELATED"/>
    <property type="match status" value="1"/>
</dbReference>
<dbReference type="InterPro" id="IPR036563">
    <property type="entry name" value="MoaE_sf"/>
</dbReference>
<dbReference type="Gene3D" id="3.90.1170.40">
    <property type="entry name" value="Molybdopterin biosynthesis MoaE subunit"/>
    <property type="match status" value="1"/>
</dbReference>
<keyword evidence="1" id="KW-0963">Cytoplasm</keyword>
<gene>
    <name evidence="6" type="ORF">IPOD504_LOCUS4719</name>
</gene>
<protein>
    <recommendedName>
        <fullName evidence="8">Molybdenum cofactor synthesis protein 2B</fullName>
    </recommendedName>
</protein>